<name>A0A7T0FZ01_9BACT</name>
<organism evidence="2 3">
    <name type="scientific">Candidatus Nitronauta litoralis</name>
    <dbReference type="NCBI Taxonomy" id="2705533"/>
    <lineage>
        <taxon>Bacteria</taxon>
        <taxon>Pseudomonadati</taxon>
        <taxon>Nitrospinota/Tectimicrobiota group</taxon>
        <taxon>Nitrospinota</taxon>
        <taxon>Nitrospinia</taxon>
        <taxon>Nitrospinales</taxon>
        <taxon>Nitrospinaceae</taxon>
        <taxon>Candidatus Nitronauta</taxon>
    </lineage>
</organism>
<reference evidence="2 3" key="1">
    <citation type="submission" date="2020-02" db="EMBL/GenBank/DDBJ databases">
        <title>Genomic and physiological characterization of two novel Nitrospinaceae genera.</title>
        <authorList>
            <person name="Mueller A.J."/>
            <person name="Jung M.-Y."/>
            <person name="Strachan C.R."/>
            <person name="Herbold C.W."/>
            <person name="Kirkegaard R.H."/>
            <person name="Daims H."/>
        </authorList>
    </citation>
    <scope>NUCLEOTIDE SEQUENCE [LARGE SCALE GENOMIC DNA]</scope>
    <source>
        <strain evidence="2">EB</strain>
    </source>
</reference>
<dbReference type="KEGG" id="nli:G3M70_02395"/>
<sequence length="167" mass="18602">MDPENQNKSEYLLKLLEEGDAMVCLDSRHPAVDVPAAHRNNPMLNLVFNLNFRRPFEVMEDGIYATLAFDRRPHKCVIPFEAVWAIYVPGTQTGQVWENSLPDDLELEGQALELTSQSSKGPKPALKPQPQPQPAPQQAAGAETTPPKPTVKKGKSGRDRSHLRVIK</sequence>
<accession>A0A7T0FZ01</accession>
<evidence type="ECO:0000256" key="1">
    <source>
        <dbReference type="SAM" id="MobiDB-lite"/>
    </source>
</evidence>
<dbReference type="Gene3D" id="2.30.30.220">
    <property type="entry name" value="SspB-like"/>
    <property type="match status" value="1"/>
</dbReference>
<dbReference type="SUPFAM" id="SSF101738">
    <property type="entry name" value="SspB-like"/>
    <property type="match status" value="1"/>
</dbReference>
<protein>
    <recommendedName>
        <fullName evidence="4">Stringent starvation protein B</fullName>
    </recommendedName>
</protein>
<dbReference type="AlphaFoldDB" id="A0A7T0FZ01"/>
<evidence type="ECO:0000313" key="2">
    <source>
        <dbReference type="EMBL" id="QPJ60799.1"/>
    </source>
</evidence>
<dbReference type="Proteomes" id="UP000594688">
    <property type="component" value="Chromosome"/>
</dbReference>
<evidence type="ECO:0008006" key="4">
    <source>
        <dbReference type="Google" id="ProtNLM"/>
    </source>
</evidence>
<feature type="region of interest" description="Disordered" evidence="1">
    <location>
        <begin position="114"/>
        <end position="167"/>
    </location>
</feature>
<proteinExistence type="predicted"/>
<evidence type="ECO:0000313" key="3">
    <source>
        <dbReference type="Proteomes" id="UP000594688"/>
    </source>
</evidence>
<feature type="compositionally biased region" description="Low complexity" evidence="1">
    <location>
        <begin position="136"/>
        <end position="145"/>
    </location>
</feature>
<dbReference type="EMBL" id="CP048685">
    <property type="protein sequence ID" value="QPJ60799.1"/>
    <property type="molecule type" value="Genomic_DNA"/>
</dbReference>
<feature type="compositionally biased region" description="Basic and acidic residues" evidence="1">
    <location>
        <begin position="156"/>
        <end position="167"/>
    </location>
</feature>
<dbReference type="InterPro" id="IPR036760">
    <property type="entry name" value="SspB-like_sf"/>
</dbReference>
<dbReference type="Pfam" id="PF04386">
    <property type="entry name" value="SspB"/>
    <property type="match status" value="1"/>
</dbReference>
<feature type="compositionally biased region" description="Pro residues" evidence="1">
    <location>
        <begin position="125"/>
        <end position="135"/>
    </location>
</feature>
<gene>
    <name evidence="2" type="ORF">G3M70_02395</name>
</gene>
<dbReference type="InterPro" id="IPR007481">
    <property type="entry name" value="SspB"/>
</dbReference>